<organism evidence="2 3">
    <name type="scientific">Syntrophotalea acetylenica</name>
    <name type="common">Pelobacter acetylenicus</name>
    <dbReference type="NCBI Taxonomy" id="29542"/>
    <lineage>
        <taxon>Bacteria</taxon>
        <taxon>Pseudomonadati</taxon>
        <taxon>Thermodesulfobacteriota</taxon>
        <taxon>Desulfuromonadia</taxon>
        <taxon>Desulfuromonadales</taxon>
        <taxon>Syntrophotaleaceae</taxon>
        <taxon>Syntrophotalea</taxon>
    </lineage>
</organism>
<evidence type="ECO:0000256" key="1">
    <source>
        <dbReference type="SAM" id="SignalP"/>
    </source>
</evidence>
<dbReference type="RefSeq" id="WP_072285706.1">
    <property type="nucleotide sequence ID" value="NZ_CP015455.1"/>
</dbReference>
<protein>
    <submittedName>
        <fullName evidence="2">Uncharacterized protein</fullName>
    </submittedName>
</protein>
<dbReference type="EMBL" id="CP015518">
    <property type="protein sequence ID" value="APG23891.1"/>
    <property type="molecule type" value="Genomic_DNA"/>
</dbReference>
<evidence type="ECO:0000313" key="2">
    <source>
        <dbReference type="EMBL" id="APG23891.1"/>
    </source>
</evidence>
<name>A0A1L3GD66_SYNAC</name>
<accession>A0A1L3GD66</accession>
<keyword evidence="3" id="KW-1185">Reference proteome</keyword>
<evidence type="ECO:0000313" key="3">
    <source>
        <dbReference type="Proteomes" id="UP000182264"/>
    </source>
</evidence>
<dbReference type="AlphaFoldDB" id="A0A1L3GD66"/>
<sequence>MDANRSLLQRLCYAILAAIWLLTCCMPAAAQPPGNRDKLLDTYRRNLARLDENSFGLPLLVQSSEQGEHSTVDVYGIFEYPFEEVVDTLRIPANWCDILFLHPNIKASTWQKRQNGWALTLYLGRKKYQAPEDTHPVLYNFRIASQQPDYLRIALTAASGPFGTRDHTLCFEALPLDKHRSFVHVRYAYSSSGAFRLAEQAYFATLGRNKIGFTTTGTDTNGRPVYIKGPRAALERNAVRYFFAFQAFMDTLSVPRESRFAKRIHRWYALTDAYRRQLYEMDREDYAATKTQAYKNQQWLQRNIETATPRSSRITNRILRYRAKSNVMLYTCLRRNFVI</sequence>
<feature type="chain" id="PRO_5012543752" evidence="1">
    <location>
        <begin position="31"/>
        <end position="339"/>
    </location>
</feature>
<dbReference type="Proteomes" id="UP000182264">
    <property type="component" value="Chromosome"/>
</dbReference>
<keyword evidence="1" id="KW-0732">Signal</keyword>
<reference evidence="2 3" key="1">
    <citation type="journal article" date="2017" name="Genome Announc.">
        <title>Complete Genome Sequences of Two Acetylene-Fermenting Pelobacter acetylenicus Strains.</title>
        <authorList>
            <person name="Sutton J.M."/>
            <person name="Baesman S.M."/>
            <person name="Fierst J.L."/>
            <person name="Poret-Peterson A.T."/>
            <person name="Oremland R.S."/>
            <person name="Dunlap D.S."/>
            <person name="Akob D.M."/>
        </authorList>
    </citation>
    <scope>NUCLEOTIDE SEQUENCE [LARGE SCALE GENOMIC DNA]</scope>
    <source>
        <strain evidence="2 3">DSM 3247</strain>
    </source>
</reference>
<dbReference type="STRING" id="29542.A6070_10375"/>
<gene>
    <name evidence="2" type="ORF">A7E75_01760</name>
</gene>
<dbReference type="OrthoDB" id="5392962at2"/>
<dbReference type="KEGG" id="pace:A6070_10375"/>
<feature type="signal peptide" evidence="1">
    <location>
        <begin position="1"/>
        <end position="30"/>
    </location>
</feature>
<proteinExistence type="predicted"/>